<organism evidence="3 4">
    <name type="scientific">Salinibacter ruber</name>
    <dbReference type="NCBI Taxonomy" id="146919"/>
    <lineage>
        <taxon>Bacteria</taxon>
        <taxon>Pseudomonadati</taxon>
        <taxon>Rhodothermota</taxon>
        <taxon>Rhodothermia</taxon>
        <taxon>Rhodothermales</taxon>
        <taxon>Salinibacteraceae</taxon>
        <taxon>Salinibacter</taxon>
    </lineage>
</organism>
<evidence type="ECO:0000313" key="4">
    <source>
        <dbReference type="Proteomes" id="UP001155110"/>
    </source>
</evidence>
<evidence type="ECO:0000313" key="3">
    <source>
        <dbReference type="EMBL" id="MCS4157610.1"/>
    </source>
</evidence>
<dbReference type="AlphaFoldDB" id="A0AAW5P6T7"/>
<comment type="caution">
    <text evidence="3">The sequence shown here is derived from an EMBL/GenBank/DDBJ whole genome shotgun (WGS) entry which is preliminary data.</text>
</comment>
<name>A0AAW5P6T7_9BACT</name>
<dbReference type="Pfam" id="PF13589">
    <property type="entry name" value="HATPase_c_3"/>
    <property type="match status" value="1"/>
</dbReference>
<evidence type="ECO:0000256" key="1">
    <source>
        <dbReference type="SAM" id="Coils"/>
    </source>
</evidence>
<dbReference type="Gene3D" id="3.30.565.10">
    <property type="entry name" value="Histidine kinase-like ATPase, C-terminal domain"/>
    <property type="match status" value="1"/>
</dbReference>
<feature type="compositionally biased region" description="Basic and acidic residues" evidence="2">
    <location>
        <begin position="1"/>
        <end position="23"/>
    </location>
</feature>
<protein>
    <submittedName>
        <fullName evidence="3">Uncharacterized protein</fullName>
    </submittedName>
</protein>
<proteinExistence type="predicted"/>
<dbReference type="InterPro" id="IPR036890">
    <property type="entry name" value="HATPase_C_sf"/>
</dbReference>
<reference evidence="3" key="1">
    <citation type="submission" date="2022-08" db="EMBL/GenBank/DDBJ databases">
        <title>Genomic Encyclopedia of Type Strains, Phase V (KMG-V): Genome sequencing to study the core and pangenomes of soil and plant-associated prokaryotes.</title>
        <authorList>
            <person name="Whitman W."/>
        </authorList>
    </citation>
    <scope>NUCLEOTIDE SEQUENCE</scope>
    <source>
        <strain evidence="3">SP3002</strain>
    </source>
</reference>
<keyword evidence="1" id="KW-0175">Coiled coil</keyword>
<dbReference type="SUPFAM" id="SSF55874">
    <property type="entry name" value="ATPase domain of HSP90 chaperone/DNA topoisomerase II/histidine kinase"/>
    <property type="match status" value="1"/>
</dbReference>
<feature type="coiled-coil region" evidence="1">
    <location>
        <begin position="297"/>
        <end position="324"/>
    </location>
</feature>
<gene>
    <name evidence="3" type="ORF">GGP99_001574</name>
</gene>
<dbReference type="RefSeq" id="WP_259258099.1">
    <property type="nucleotide sequence ID" value="NZ_JANTZM010000007.1"/>
</dbReference>
<evidence type="ECO:0000256" key="2">
    <source>
        <dbReference type="SAM" id="MobiDB-lite"/>
    </source>
</evidence>
<dbReference type="EMBL" id="JANTZM010000007">
    <property type="protein sequence ID" value="MCS4157610.1"/>
    <property type="molecule type" value="Genomic_DNA"/>
</dbReference>
<feature type="region of interest" description="Disordered" evidence="2">
    <location>
        <begin position="1"/>
        <end position="26"/>
    </location>
</feature>
<dbReference type="Proteomes" id="UP001155110">
    <property type="component" value="Unassembled WGS sequence"/>
</dbReference>
<sequence length="726" mass="81843">MKDKPKEYNRDHSIEHHDFEQFKAGDSPESLAKQQRFIQDAIYSRAFESAIRETLCNAVDAHLDDGTKKAVDIRVGRSSELGERAVVIKDHGTGMSKHKLDNVFPVYHRSTKDEDNRMIGGYGNGAKVPFAHADRFAVKTVHGGLKNVRIAKKHEEGDRFYKTEVNAQTAQPNGTEVHIPLNGKTEDDVYSIIRESMYYMPHVMPVRAEGRDLSLFSKNEIKDSGHFGSLITRFHYDPAPKNVYYHLHGGAIGQRPAMRSVSVGGVLYQVPKDFVHFEDYDLPTHMTLLLPIGSIDLDGARENIKTTEKTQKTLEKALSEVRDDARDHFFSGALRSVAATPPVERYFRVQKLAQAAEDPYRTDLSEPKVSFAPTINRSTITDFEVHFTTNPFSEFLQHEKVTRSKNHSGGYKTTRKKATEDRVQRALKESADYVYFGDADNDAAVNATLFEKHNRDYIIRIVPSQTEGVALANGIEAMLEDFRSGGPLPLYSEVDVKEDVSIPEAGEKVLYYEIEEGTLDRRQRLPRELETIGEEKTAVYGHQADLSALKRLGVAAEVTGREEDFVVARVAKSRAGQLPDTWTHVEDADVIEDLLREIALSEREAPPMYTSTTVIDEMDVPDVESDVQLMKETFLTNSVSISSYSHSRSDVEDDLYNEAMDLEVTLPKKVADAKERIETLEEALSPVTIHSYSGASESQKRLVRLYLESEHSPYSSQYSNNNTKRQ</sequence>
<accession>A0AAW5P6T7</accession>